<feature type="domain" description="RNA polymerase sigma factor 70 region 4 type 2" evidence="6">
    <location>
        <begin position="109"/>
        <end position="161"/>
    </location>
</feature>
<evidence type="ECO:0000256" key="2">
    <source>
        <dbReference type="ARBA" id="ARBA00023015"/>
    </source>
</evidence>
<organism evidence="7 8">
    <name type="scientific">Pseudomonas putida (strain GB-1)</name>
    <dbReference type="NCBI Taxonomy" id="76869"/>
    <lineage>
        <taxon>Bacteria</taxon>
        <taxon>Pseudomonadati</taxon>
        <taxon>Pseudomonadota</taxon>
        <taxon>Gammaproteobacteria</taxon>
        <taxon>Pseudomonadales</taxon>
        <taxon>Pseudomonadaceae</taxon>
        <taxon>Pseudomonas</taxon>
    </lineage>
</organism>
<dbReference type="PANTHER" id="PTHR43133">
    <property type="entry name" value="RNA POLYMERASE ECF-TYPE SIGMA FACTO"/>
    <property type="match status" value="1"/>
</dbReference>
<gene>
    <name evidence="7" type="ordered locus">PputGB1_0745</name>
</gene>
<dbReference type="InterPro" id="IPR007627">
    <property type="entry name" value="RNA_pol_sigma70_r2"/>
</dbReference>
<dbReference type="Pfam" id="PF08281">
    <property type="entry name" value="Sigma70_r4_2"/>
    <property type="match status" value="1"/>
</dbReference>
<protein>
    <submittedName>
        <fullName evidence="7">RNA polymerase, sigma-24 subunit, ECF subfamily</fullName>
    </submittedName>
</protein>
<dbReference type="SUPFAM" id="SSF88946">
    <property type="entry name" value="Sigma2 domain of RNA polymerase sigma factors"/>
    <property type="match status" value="1"/>
</dbReference>
<sequence>MSSLPHNAQVGELYRGHHSWLRGWLFKRLECQHQAADLAQDTFLRLLGRDTLNGLREPRAFLATVAKGLVVDHYRRLSLERAWLDSLAALPEPEAPSAEARVLVLETLVEIDRMLDGLKPKVRSAFLLSQLDGLTYPQIAEQLGLSLSSVQQYMTQAFGHCYRVLYS</sequence>
<dbReference type="InterPro" id="IPR014284">
    <property type="entry name" value="RNA_pol_sigma-70_dom"/>
</dbReference>
<dbReference type="KEGG" id="ppg:PputGB1_0745"/>
<dbReference type="Gene3D" id="1.10.10.10">
    <property type="entry name" value="Winged helix-like DNA-binding domain superfamily/Winged helix DNA-binding domain"/>
    <property type="match status" value="1"/>
</dbReference>
<name>B0KNB5_PSEPG</name>
<dbReference type="PANTHER" id="PTHR43133:SF63">
    <property type="entry name" value="RNA POLYMERASE SIGMA FACTOR FECI-RELATED"/>
    <property type="match status" value="1"/>
</dbReference>
<dbReference type="NCBIfam" id="NF009180">
    <property type="entry name" value="PRK12528.1"/>
    <property type="match status" value="1"/>
</dbReference>
<dbReference type="InterPro" id="IPR013325">
    <property type="entry name" value="RNA_pol_sigma_r2"/>
</dbReference>
<dbReference type="HOGENOM" id="CLU_047691_12_1_6"/>
<evidence type="ECO:0000256" key="1">
    <source>
        <dbReference type="ARBA" id="ARBA00010641"/>
    </source>
</evidence>
<dbReference type="FunFam" id="1.10.1740.10:FF:000009">
    <property type="entry name" value="RNA polymerase sigma factor"/>
    <property type="match status" value="1"/>
</dbReference>
<keyword evidence="3" id="KW-0731">Sigma factor</keyword>
<evidence type="ECO:0000259" key="5">
    <source>
        <dbReference type="Pfam" id="PF04542"/>
    </source>
</evidence>
<dbReference type="InterPro" id="IPR013324">
    <property type="entry name" value="RNA_pol_sigma_r3/r4-like"/>
</dbReference>
<dbReference type="GO" id="GO:0016987">
    <property type="term" value="F:sigma factor activity"/>
    <property type="evidence" value="ECO:0007669"/>
    <property type="project" value="UniProtKB-KW"/>
</dbReference>
<evidence type="ECO:0000313" key="7">
    <source>
        <dbReference type="EMBL" id="ABY96655.1"/>
    </source>
</evidence>
<feature type="domain" description="RNA polymerase sigma-70 region 2" evidence="5">
    <location>
        <begin position="13"/>
        <end position="77"/>
    </location>
</feature>
<evidence type="ECO:0000256" key="4">
    <source>
        <dbReference type="ARBA" id="ARBA00023163"/>
    </source>
</evidence>
<dbReference type="Proteomes" id="UP000002157">
    <property type="component" value="Chromosome"/>
</dbReference>
<dbReference type="AlphaFoldDB" id="B0KNB5"/>
<dbReference type="InterPro" id="IPR036388">
    <property type="entry name" value="WH-like_DNA-bd_sf"/>
</dbReference>
<dbReference type="FunFam" id="1.10.10.10:FF:000427">
    <property type="entry name" value="RNA polymerase sigma factor"/>
    <property type="match status" value="1"/>
</dbReference>
<dbReference type="Pfam" id="PF04542">
    <property type="entry name" value="Sigma70_r2"/>
    <property type="match status" value="1"/>
</dbReference>
<reference evidence="7 8" key="1">
    <citation type="submission" date="2008-01" db="EMBL/GenBank/DDBJ databases">
        <title>Complete sequence of Pseudomonas putida GB-1.</title>
        <authorList>
            <consortium name="US DOE Joint Genome Institute"/>
            <person name="Copeland A."/>
            <person name="Lucas S."/>
            <person name="Lapidus A."/>
            <person name="Barry K."/>
            <person name="Glavina del Rio T."/>
            <person name="Dalin E."/>
            <person name="Tice H."/>
            <person name="Pitluck S."/>
            <person name="Bruce D."/>
            <person name="Goodwin L."/>
            <person name="Chertkov O."/>
            <person name="Brettin T."/>
            <person name="Detter J.C."/>
            <person name="Han C."/>
            <person name="Kuske C.R."/>
            <person name="Schmutz J."/>
            <person name="Larimer F."/>
            <person name="Land M."/>
            <person name="Hauser L."/>
            <person name="Kyrpides N."/>
            <person name="Kim E."/>
            <person name="McCarthy J.K."/>
            <person name="Richardson P."/>
        </authorList>
    </citation>
    <scope>NUCLEOTIDE SEQUENCE [LARGE SCALE GENOMIC DNA]</scope>
    <source>
        <strain evidence="7 8">GB-1</strain>
    </source>
</reference>
<evidence type="ECO:0000313" key="8">
    <source>
        <dbReference type="Proteomes" id="UP000002157"/>
    </source>
</evidence>
<comment type="similarity">
    <text evidence="1">Belongs to the sigma-70 factor family. ECF subfamily.</text>
</comment>
<evidence type="ECO:0000256" key="3">
    <source>
        <dbReference type="ARBA" id="ARBA00023082"/>
    </source>
</evidence>
<dbReference type="Gene3D" id="1.10.1740.10">
    <property type="match status" value="1"/>
</dbReference>
<dbReference type="GO" id="GO:0006352">
    <property type="term" value="P:DNA-templated transcription initiation"/>
    <property type="evidence" value="ECO:0007669"/>
    <property type="project" value="InterPro"/>
</dbReference>
<dbReference type="RefSeq" id="WP_012270457.1">
    <property type="nucleotide sequence ID" value="NC_010322.1"/>
</dbReference>
<dbReference type="NCBIfam" id="NF007232">
    <property type="entry name" value="PRK09651.1"/>
    <property type="match status" value="1"/>
</dbReference>
<dbReference type="GO" id="GO:0003677">
    <property type="term" value="F:DNA binding"/>
    <property type="evidence" value="ECO:0007669"/>
    <property type="project" value="InterPro"/>
</dbReference>
<keyword evidence="4" id="KW-0804">Transcription</keyword>
<dbReference type="InterPro" id="IPR013249">
    <property type="entry name" value="RNA_pol_sigma70_r4_t2"/>
</dbReference>
<dbReference type="InterPro" id="IPR039425">
    <property type="entry name" value="RNA_pol_sigma-70-like"/>
</dbReference>
<dbReference type="EMBL" id="CP000926">
    <property type="protein sequence ID" value="ABY96655.1"/>
    <property type="molecule type" value="Genomic_DNA"/>
</dbReference>
<dbReference type="eggNOG" id="COG1595">
    <property type="taxonomic scope" value="Bacteria"/>
</dbReference>
<dbReference type="NCBIfam" id="TIGR02937">
    <property type="entry name" value="sigma70-ECF"/>
    <property type="match status" value="1"/>
</dbReference>
<accession>B0KNB5</accession>
<dbReference type="SUPFAM" id="SSF88659">
    <property type="entry name" value="Sigma3 and sigma4 domains of RNA polymerase sigma factors"/>
    <property type="match status" value="1"/>
</dbReference>
<proteinExistence type="inferred from homology"/>
<evidence type="ECO:0000259" key="6">
    <source>
        <dbReference type="Pfam" id="PF08281"/>
    </source>
</evidence>
<dbReference type="CDD" id="cd06171">
    <property type="entry name" value="Sigma70_r4"/>
    <property type="match status" value="1"/>
</dbReference>
<keyword evidence="2" id="KW-0805">Transcription regulation</keyword>